<gene>
    <name evidence="1" type="ORF">E3P86_04197</name>
</gene>
<evidence type="ECO:0000313" key="1">
    <source>
        <dbReference type="EMBL" id="TIB22920.1"/>
    </source>
</evidence>
<sequence>MPVLQKLTLTLDALIETENTHLLIGSSEVATELTINIDHRTHLKAAMLAIAICDKYCRIKLLRIRRPSLVDMPRFDLITQEHFIAILNALDSC</sequence>
<dbReference type="AlphaFoldDB" id="A0A4T0I1H2"/>
<dbReference type="EMBL" id="SPOI01000733">
    <property type="protein sequence ID" value="TIB22920.1"/>
    <property type="molecule type" value="Genomic_DNA"/>
</dbReference>
<accession>A0A4T0I1H2</accession>
<protein>
    <submittedName>
        <fullName evidence="1">Uncharacterized protein</fullName>
    </submittedName>
</protein>
<dbReference type="Proteomes" id="UP000310689">
    <property type="component" value="Unassembled WGS sequence"/>
</dbReference>
<proteinExistence type="predicted"/>
<organism evidence="1 2">
    <name type="scientific">Wallemia ichthyophaga</name>
    <dbReference type="NCBI Taxonomy" id="245174"/>
    <lineage>
        <taxon>Eukaryota</taxon>
        <taxon>Fungi</taxon>
        <taxon>Dikarya</taxon>
        <taxon>Basidiomycota</taxon>
        <taxon>Wallemiomycotina</taxon>
        <taxon>Wallemiomycetes</taxon>
        <taxon>Wallemiales</taxon>
        <taxon>Wallemiaceae</taxon>
        <taxon>Wallemia</taxon>
    </lineage>
</organism>
<evidence type="ECO:0000313" key="2">
    <source>
        <dbReference type="Proteomes" id="UP000310689"/>
    </source>
</evidence>
<comment type="caution">
    <text evidence="1">The sequence shown here is derived from an EMBL/GenBank/DDBJ whole genome shotgun (WGS) entry which is preliminary data.</text>
</comment>
<name>A0A4T0I1H2_WALIC</name>
<reference evidence="1 2" key="1">
    <citation type="submission" date="2019-03" db="EMBL/GenBank/DDBJ databases">
        <title>Sequencing 23 genomes of Wallemia ichthyophaga.</title>
        <authorList>
            <person name="Gostincar C."/>
        </authorList>
    </citation>
    <scope>NUCLEOTIDE SEQUENCE [LARGE SCALE GENOMIC DNA]</scope>
    <source>
        <strain evidence="1 2">EXF-6200</strain>
    </source>
</reference>